<dbReference type="EMBL" id="LGGN01000229">
    <property type="protein sequence ID" value="KUK76575.1"/>
    <property type="molecule type" value="Genomic_DNA"/>
</dbReference>
<dbReference type="InterPro" id="IPR004843">
    <property type="entry name" value="Calcineurin-like_PHP"/>
</dbReference>
<accession>A0A101HHK7</accession>
<dbReference type="InterPro" id="IPR015943">
    <property type="entry name" value="WD40/YVTN_repeat-like_dom_sf"/>
</dbReference>
<dbReference type="SMART" id="SM00564">
    <property type="entry name" value="PQQ"/>
    <property type="match status" value="7"/>
</dbReference>
<dbReference type="Gene3D" id="2.130.10.10">
    <property type="entry name" value="YVTN repeat-like/Quinoprotein amine dehydrogenase"/>
    <property type="match status" value="2"/>
</dbReference>
<dbReference type="InterPro" id="IPR011047">
    <property type="entry name" value="Quinoprotein_ADH-like_sf"/>
</dbReference>
<dbReference type="Pfam" id="PF13360">
    <property type="entry name" value="PQQ_2"/>
    <property type="match status" value="2"/>
</dbReference>
<sequence>MKKLIASLLAITFGFAVFAQPQKPFKFALITDTHVGSPNNDEDLYRTVKDINSLTDIAFVIVSGDVTEFGSYEELRTAKCLLDDLNVPYYAIPGNHDSNWSESGTNDFLRIFGGETFGFTYNGYKFIGMASGPNMRMGPGQIPRENLTWFFQELENTDTDTPIIYVNHYPMDSGLNNWFEVMDALRPYHVQLMLCGHGHNNSAMNFEGVNAAMCRSNLRAKQDYGGYNIITVDNDSIFLQERLVNGVTRMPWLAYSATDRTEWESNPPRPDYSMNENYPFVSEVWSLHEKSDMGTGMFLHDDLLIYTNTAGEIKAVDADDGTVGWVYQTGGKIYSTPTVCRGIVWCASTDAYLYGLDVLTGSEKFKLKNDKAVVSSPACTADKVMVAGGDGHCRAWDTTTGKLVWGFDSVKNFVVTRPLVKDGVLFFGSWGNEFYALDTKTGKSRWIWNNGHANRMFSPAQVMPVATHGRIYLVSPDRFMTVLDEKTGEVIWRYNDPGNRVRESIAISEDGNTVYAKTMDGKLLAIDATVPERKVKWISSGEDMGYELAPTPVVEKDGVLFAPTDKGLIYAYGASDGAFLWKYRVSNGLINMILPTDDDKLYVSAMDGKLVQLKIHHWGYQNGSIAK</sequence>
<name>A0A101HHK7_9BACT</name>
<dbReference type="AlphaFoldDB" id="A0A101HHK7"/>
<dbReference type="SUPFAM" id="SSF56300">
    <property type="entry name" value="Metallo-dependent phosphatases"/>
    <property type="match status" value="1"/>
</dbReference>
<feature type="domain" description="Pyrrolo-quinoline quinone repeat" evidence="3">
    <location>
        <begin position="543"/>
        <end position="614"/>
    </location>
</feature>
<dbReference type="PANTHER" id="PTHR34512">
    <property type="entry name" value="CELL SURFACE PROTEIN"/>
    <property type="match status" value="1"/>
</dbReference>
<organism evidence="4 5">
    <name type="scientific">Proteiniphilum acetatigenes</name>
    <dbReference type="NCBI Taxonomy" id="294710"/>
    <lineage>
        <taxon>Bacteria</taxon>
        <taxon>Pseudomonadati</taxon>
        <taxon>Bacteroidota</taxon>
        <taxon>Bacteroidia</taxon>
        <taxon>Bacteroidales</taxon>
        <taxon>Dysgonomonadaceae</taxon>
        <taxon>Proteiniphilum</taxon>
    </lineage>
</organism>
<dbReference type="InterPro" id="IPR018391">
    <property type="entry name" value="PQQ_b-propeller_rpt"/>
</dbReference>
<dbReference type="Proteomes" id="UP000053860">
    <property type="component" value="Unassembled WGS sequence"/>
</dbReference>
<keyword evidence="1" id="KW-0732">Signal</keyword>
<evidence type="ECO:0000259" key="2">
    <source>
        <dbReference type="Pfam" id="PF00149"/>
    </source>
</evidence>
<evidence type="ECO:0000313" key="4">
    <source>
        <dbReference type="EMBL" id="KUK76575.1"/>
    </source>
</evidence>
<gene>
    <name evidence="4" type="ORF">XD92_1153</name>
</gene>
<evidence type="ECO:0000259" key="3">
    <source>
        <dbReference type="Pfam" id="PF13360"/>
    </source>
</evidence>
<feature type="non-terminal residue" evidence="4">
    <location>
        <position position="627"/>
    </location>
</feature>
<comment type="caution">
    <text evidence="4">The sequence shown here is derived from an EMBL/GenBank/DDBJ whole genome shotgun (WGS) entry which is preliminary data.</text>
</comment>
<dbReference type="PANTHER" id="PTHR34512:SF30">
    <property type="entry name" value="OUTER MEMBRANE PROTEIN ASSEMBLY FACTOR BAMB"/>
    <property type="match status" value="1"/>
</dbReference>
<evidence type="ECO:0000256" key="1">
    <source>
        <dbReference type="SAM" id="SignalP"/>
    </source>
</evidence>
<reference evidence="5" key="1">
    <citation type="journal article" date="2015" name="MBio">
        <title>Genome-Resolved Metagenomic Analysis Reveals Roles for Candidate Phyla and Other Microbial Community Members in Biogeochemical Transformations in Oil Reservoirs.</title>
        <authorList>
            <person name="Hu P."/>
            <person name="Tom L."/>
            <person name="Singh A."/>
            <person name="Thomas B.C."/>
            <person name="Baker B.J."/>
            <person name="Piceno Y.M."/>
            <person name="Andersen G.L."/>
            <person name="Banfield J.F."/>
        </authorList>
    </citation>
    <scope>NUCLEOTIDE SEQUENCE [LARGE SCALE GENOMIC DNA]</scope>
</reference>
<protein>
    <submittedName>
        <fullName evidence="4">Metallophosphoesterase</fullName>
    </submittedName>
</protein>
<dbReference type="InterPro" id="IPR002372">
    <property type="entry name" value="PQQ_rpt_dom"/>
</dbReference>
<dbReference type="InterPro" id="IPR029052">
    <property type="entry name" value="Metallo-depent_PP-like"/>
</dbReference>
<dbReference type="GO" id="GO:0016787">
    <property type="term" value="F:hydrolase activity"/>
    <property type="evidence" value="ECO:0007669"/>
    <property type="project" value="InterPro"/>
</dbReference>
<evidence type="ECO:0000313" key="5">
    <source>
        <dbReference type="Proteomes" id="UP000053860"/>
    </source>
</evidence>
<dbReference type="SUPFAM" id="SSF50998">
    <property type="entry name" value="Quinoprotein alcohol dehydrogenase-like"/>
    <property type="match status" value="2"/>
</dbReference>
<feature type="chain" id="PRO_5007096916" evidence="1">
    <location>
        <begin position="20"/>
        <end position="627"/>
    </location>
</feature>
<feature type="domain" description="Calcineurin-like phosphoesterase" evidence="2">
    <location>
        <begin position="25"/>
        <end position="200"/>
    </location>
</feature>
<dbReference type="Pfam" id="PF00149">
    <property type="entry name" value="Metallophos"/>
    <property type="match status" value="1"/>
</dbReference>
<feature type="signal peptide" evidence="1">
    <location>
        <begin position="1"/>
        <end position="19"/>
    </location>
</feature>
<feature type="domain" description="Pyrrolo-quinoline quinone repeat" evidence="3">
    <location>
        <begin position="390"/>
        <end position="528"/>
    </location>
</feature>
<proteinExistence type="predicted"/>
<dbReference type="Gene3D" id="3.60.21.10">
    <property type="match status" value="1"/>
</dbReference>